<proteinExistence type="predicted"/>
<dbReference type="AlphaFoldDB" id="A0A366ERS5"/>
<evidence type="ECO:0000256" key="1">
    <source>
        <dbReference type="SAM" id="MobiDB-lite"/>
    </source>
</evidence>
<dbReference type="EMBL" id="QNRK01000036">
    <property type="protein sequence ID" value="RBP05132.1"/>
    <property type="molecule type" value="Genomic_DNA"/>
</dbReference>
<feature type="region of interest" description="Disordered" evidence="1">
    <location>
        <begin position="74"/>
        <end position="100"/>
    </location>
</feature>
<accession>A0A366ERS5</accession>
<dbReference type="Proteomes" id="UP000253529">
    <property type="component" value="Unassembled WGS sequence"/>
</dbReference>
<name>A0A366ERS5_9HYPH</name>
<evidence type="ECO:0000313" key="3">
    <source>
        <dbReference type="Proteomes" id="UP000253529"/>
    </source>
</evidence>
<feature type="compositionally biased region" description="Low complexity" evidence="1">
    <location>
        <begin position="35"/>
        <end position="54"/>
    </location>
</feature>
<protein>
    <submittedName>
        <fullName evidence="2">Uncharacterized protein</fullName>
    </submittedName>
</protein>
<comment type="caution">
    <text evidence="2">The sequence shown here is derived from an EMBL/GenBank/DDBJ whole genome shotgun (WGS) entry which is preliminary data.</text>
</comment>
<reference evidence="2 3" key="1">
    <citation type="submission" date="2018-06" db="EMBL/GenBank/DDBJ databases">
        <title>Genomic Encyclopedia of Type Strains, Phase IV (KMG-IV): sequencing the most valuable type-strain genomes for metagenomic binning, comparative biology and taxonomic classification.</title>
        <authorList>
            <person name="Goeker M."/>
        </authorList>
    </citation>
    <scope>NUCLEOTIDE SEQUENCE [LARGE SCALE GENOMIC DNA]</scope>
    <source>
        <strain evidence="2 3">DSM 24875</strain>
    </source>
</reference>
<evidence type="ECO:0000313" key="2">
    <source>
        <dbReference type="EMBL" id="RBP05132.1"/>
    </source>
</evidence>
<gene>
    <name evidence="2" type="ORF">DFR50_13621</name>
</gene>
<keyword evidence="3" id="KW-1185">Reference proteome</keyword>
<organism evidence="2 3">
    <name type="scientific">Roseiarcus fermentans</name>
    <dbReference type="NCBI Taxonomy" id="1473586"/>
    <lineage>
        <taxon>Bacteria</taxon>
        <taxon>Pseudomonadati</taxon>
        <taxon>Pseudomonadota</taxon>
        <taxon>Alphaproteobacteria</taxon>
        <taxon>Hyphomicrobiales</taxon>
        <taxon>Roseiarcaceae</taxon>
        <taxon>Roseiarcus</taxon>
    </lineage>
</organism>
<feature type="region of interest" description="Disordered" evidence="1">
    <location>
        <begin position="17"/>
        <end position="60"/>
    </location>
</feature>
<sequence length="246" mass="25289">MAASPILSRFGTQGLLNLTIVGPPAGSTMDEGHAGSPSPGGRRPSPSPRGLRLSHVPRAAGGRLELSPALLYGMRTSRPGMNKGRRRAPPPPLWGRNEEGGRAMPIRLAGRGDSQCRRDPPPCPAPTRACARARASATRVGAGTLLAARSSTSKEPAKTCVHPVAALLGKVARRAGWGVRSLPLQVGGGGHAIRLPPVANSHRSSGPHPIRRYAPPSPAKPGNGSACRADGDSRAGEGPPPGEAPR</sequence>
<feature type="region of interest" description="Disordered" evidence="1">
    <location>
        <begin position="187"/>
        <end position="246"/>
    </location>
</feature>